<feature type="region of interest" description="Disordered" evidence="1">
    <location>
        <begin position="182"/>
        <end position="208"/>
    </location>
</feature>
<dbReference type="Pfam" id="PF11148">
    <property type="entry name" value="DUF2922"/>
    <property type="match status" value="1"/>
</dbReference>
<dbReference type="InterPro" id="IPR021321">
    <property type="entry name" value="DUF2922"/>
</dbReference>
<evidence type="ECO:0000256" key="1">
    <source>
        <dbReference type="SAM" id="MobiDB-lite"/>
    </source>
</evidence>
<dbReference type="Proteomes" id="UP001252875">
    <property type="component" value="Unassembled WGS sequence"/>
</dbReference>
<evidence type="ECO:0000313" key="3">
    <source>
        <dbReference type="Proteomes" id="UP001252875"/>
    </source>
</evidence>
<proteinExistence type="predicted"/>
<dbReference type="EMBL" id="JARPYI010000003">
    <property type="protein sequence ID" value="MDT2599841.1"/>
    <property type="molecule type" value="Genomic_DNA"/>
</dbReference>
<gene>
    <name evidence="2" type="ORF">P7D85_08650</name>
</gene>
<feature type="compositionally biased region" description="Basic and acidic residues" evidence="1">
    <location>
        <begin position="199"/>
        <end position="208"/>
    </location>
</feature>
<organism evidence="2 3">
    <name type="scientific">Enterococcus hulanensis</name>
    <dbReference type="NCBI Taxonomy" id="2559929"/>
    <lineage>
        <taxon>Bacteria</taxon>
        <taxon>Bacillati</taxon>
        <taxon>Bacillota</taxon>
        <taxon>Bacilli</taxon>
        <taxon>Lactobacillales</taxon>
        <taxon>Enterococcaceae</taxon>
        <taxon>Enterococcus</taxon>
    </lineage>
</organism>
<name>A0ABU3EYW3_9ENTE</name>
<evidence type="ECO:0000313" key="2">
    <source>
        <dbReference type="EMBL" id="MDT2599841.1"/>
    </source>
</evidence>
<keyword evidence="3" id="KW-1185">Reference proteome</keyword>
<dbReference type="RefSeq" id="WP_311821639.1">
    <property type="nucleotide sequence ID" value="NZ_JARPYF010000002.1"/>
</dbReference>
<reference evidence="2 3" key="1">
    <citation type="submission" date="2023-03" db="EMBL/GenBank/DDBJ databases">
        <authorList>
            <person name="Shen W."/>
            <person name="Cai J."/>
        </authorList>
    </citation>
    <scope>NUCLEOTIDE SEQUENCE [LARGE SCALE GENOMIC DNA]</scope>
    <source>
        <strain evidence="2 3">D6-4</strain>
    </source>
</reference>
<protein>
    <submittedName>
        <fullName evidence="2">DUF2922 family protein</fullName>
    </submittedName>
</protein>
<feature type="non-terminal residue" evidence="2">
    <location>
        <position position="1"/>
    </location>
</feature>
<comment type="caution">
    <text evidence="2">The sequence shown here is derived from an EMBL/GenBank/DDBJ whole genome shotgun (WGS) entry which is preliminary data.</text>
</comment>
<accession>A0ABU3EYW3</accession>
<sequence length="208" mass="23449">MTTLDIEFENSNGKEQHLRLKDFSMRNSAAELKATLEKFTLLNLFEKDGVGLYKKLKHATIIEEIESPIFDTEADEEAPVLDAQLSKEEALPQVEEPAEELNEINIPEDLVITEEKPDPGILIQTIGLPEGITPSELTESQAMIIISACMPAGARLEDIKIENKASPVKLVLTERIIEEESPPVITQTPPEKVKRKRTRLLDRIRKRE</sequence>